<protein>
    <recommendedName>
        <fullName evidence="7">D-alanine--D-alanyl carrier protein ligase</fullName>
        <shortName evidence="7">DCL</shortName>
        <ecNumber evidence="7">6.2.1.54</ecNumber>
    </recommendedName>
    <alternativeName>
        <fullName evidence="7">D-alanine--poly(phosphoribitol) ligase subunit 1</fullName>
    </alternativeName>
    <alternativeName>
        <fullName evidence="7">D-alanine-activating enzyme</fullName>
        <shortName evidence="7">DAE</shortName>
    </alternativeName>
</protein>
<dbReference type="GO" id="GO:0005737">
    <property type="term" value="C:cytoplasm"/>
    <property type="evidence" value="ECO:0007669"/>
    <property type="project" value="UniProtKB-SubCell"/>
</dbReference>
<feature type="binding site" evidence="7">
    <location>
        <position position="303"/>
    </location>
    <ligand>
        <name>D-alanine</name>
        <dbReference type="ChEBI" id="CHEBI:57416"/>
    </ligand>
</feature>
<feature type="binding site" evidence="7">
    <location>
        <begin position="154"/>
        <end position="155"/>
    </location>
    <ligand>
        <name>ATP</name>
        <dbReference type="ChEBI" id="CHEBI:30616"/>
    </ligand>
</feature>
<dbReference type="AlphaFoldDB" id="A0A433RWB4"/>
<comment type="catalytic activity">
    <reaction evidence="7">
        <text>holo-[D-alanyl-carrier protein] + D-alanine + ATP = D-alanyl-[D-alanyl-carrier protein] + AMP + diphosphate</text>
        <dbReference type="Rhea" id="RHEA:55132"/>
        <dbReference type="Rhea" id="RHEA-COMP:14102"/>
        <dbReference type="Rhea" id="RHEA-COMP:14103"/>
        <dbReference type="ChEBI" id="CHEBI:30616"/>
        <dbReference type="ChEBI" id="CHEBI:33019"/>
        <dbReference type="ChEBI" id="CHEBI:57416"/>
        <dbReference type="ChEBI" id="CHEBI:64479"/>
        <dbReference type="ChEBI" id="CHEBI:138620"/>
        <dbReference type="ChEBI" id="CHEBI:456215"/>
        <dbReference type="EC" id="6.2.1.54"/>
    </reaction>
</comment>
<keyword evidence="4 7" id="KW-0067">ATP-binding</keyword>
<dbReference type="PROSITE" id="PS00455">
    <property type="entry name" value="AMP_BINDING"/>
    <property type="match status" value="1"/>
</dbReference>
<dbReference type="SUPFAM" id="SSF56801">
    <property type="entry name" value="Acetyl-CoA synthetase-like"/>
    <property type="match status" value="1"/>
</dbReference>
<dbReference type="InterPro" id="IPR020845">
    <property type="entry name" value="AMP-binding_CS"/>
</dbReference>
<dbReference type="PANTHER" id="PTHR45398">
    <property type="match status" value="1"/>
</dbReference>
<dbReference type="FunFam" id="3.30.300.30:FF:000012">
    <property type="entry name" value="D-alanine--D-alanyl carrier protein ligase"/>
    <property type="match status" value="1"/>
</dbReference>
<dbReference type="InterPro" id="IPR042099">
    <property type="entry name" value="ANL_N_sf"/>
</dbReference>
<dbReference type="Proteomes" id="UP000288623">
    <property type="component" value="Unassembled WGS sequence"/>
</dbReference>
<dbReference type="CDD" id="cd05945">
    <property type="entry name" value="DltA"/>
    <property type="match status" value="1"/>
</dbReference>
<evidence type="ECO:0000256" key="7">
    <source>
        <dbReference type="HAMAP-Rule" id="MF_00593"/>
    </source>
</evidence>
<evidence type="ECO:0000256" key="1">
    <source>
        <dbReference type="ARBA" id="ARBA00022490"/>
    </source>
</evidence>
<dbReference type="EMBL" id="JTFC01000019">
    <property type="protein sequence ID" value="RUS57549.1"/>
    <property type="molecule type" value="Genomic_DNA"/>
</dbReference>
<keyword evidence="2 7" id="KW-0436">Ligase</keyword>
<comment type="similarity">
    <text evidence="6 7">Belongs to the ATP-dependent AMP-binding enzyme family. DltA subfamily.</text>
</comment>
<dbReference type="PANTHER" id="PTHR45398:SF1">
    <property type="entry name" value="ENZYME, PUTATIVE (JCVI)-RELATED"/>
    <property type="match status" value="1"/>
</dbReference>
<dbReference type="InterPro" id="IPR025110">
    <property type="entry name" value="AMP-bd_C"/>
</dbReference>
<dbReference type="EC" id="6.2.1.54" evidence="7"/>
<dbReference type="InterPro" id="IPR044507">
    <property type="entry name" value="DltA-like"/>
</dbReference>
<reference evidence="10 11" key="1">
    <citation type="submission" date="2014-11" db="EMBL/GenBank/DDBJ databases">
        <title>Genome sequence and analysis of novel Kurthia sp.</title>
        <authorList>
            <person name="Lawson J.N."/>
            <person name="Gonzalez J.E."/>
            <person name="Rinauldi L."/>
            <person name="Xuan Z."/>
            <person name="Firman A."/>
            <person name="Shaddox L."/>
            <person name="Trudeau A."/>
            <person name="Shah S."/>
            <person name="Reiman D."/>
        </authorList>
    </citation>
    <scope>NUCLEOTIDE SEQUENCE [LARGE SCALE GENOMIC DNA]</scope>
    <source>
        <strain evidence="10 11">3B1D</strain>
    </source>
</reference>
<dbReference type="NCBIfam" id="TIGR01734">
    <property type="entry name" value="D-ala-DACP-lig"/>
    <property type="match status" value="1"/>
</dbReference>
<evidence type="ECO:0000313" key="10">
    <source>
        <dbReference type="EMBL" id="RUS57549.1"/>
    </source>
</evidence>
<evidence type="ECO:0000256" key="4">
    <source>
        <dbReference type="ARBA" id="ARBA00022840"/>
    </source>
</evidence>
<feature type="binding site" evidence="7">
    <location>
        <begin position="294"/>
        <end position="299"/>
    </location>
    <ligand>
        <name>ATP</name>
        <dbReference type="ChEBI" id="CHEBI:30616"/>
    </ligand>
</feature>
<dbReference type="Pfam" id="PF00501">
    <property type="entry name" value="AMP-binding"/>
    <property type="match status" value="1"/>
</dbReference>
<dbReference type="UniPathway" id="UPA00556"/>
<dbReference type="HAMAP" id="MF_00593">
    <property type="entry name" value="DltA"/>
    <property type="match status" value="1"/>
</dbReference>
<evidence type="ECO:0000256" key="3">
    <source>
        <dbReference type="ARBA" id="ARBA00022741"/>
    </source>
</evidence>
<feature type="domain" description="AMP-dependent synthetase/ligase" evidence="8">
    <location>
        <begin position="16"/>
        <end position="353"/>
    </location>
</feature>
<dbReference type="OrthoDB" id="9765680at2"/>
<comment type="caution">
    <text evidence="10">The sequence shown here is derived from an EMBL/GenBank/DDBJ whole genome shotgun (WGS) entry which is preliminary data.</text>
</comment>
<dbReference type="Gene3D" id="3.40.50.12780">
    <property type="entry name" value="N-terminal domain of ligase-like"/>
    <property type="match status" value="1"/>
</dbReference>
<proteinExistence type="inferred from homology"/>
<feature type="binding site" evidence="7">
    <location>
        <position position="485"/>
    </location>
    <ligand>
        <name>D-alanine</name>
        <dbReference type="ChEBI" id="CHEBI:57416"/>
    </ligand>
</feature>
<organism evidence="10 11">
    <name type="scientific">Candidatus Kurthia intestinigallinarum</name>
    <dbReference type="NCBI Taxonomy" id="1562256"/>
    <lineage>
        <taxon>Bacteria</taxon>
        <taxon>Bacillati</taxon>
        <taxon>Bacillota</taxon>
        <taxon>Bacilli</taxon>
        <taxon>Bacillales</taxon>
        <taxon>Caryophanaceae</taxon>
        <taxon>Kurthia</taxon>
    </lineage>
</organism>
<evidence type="ECO:0000256" key="6">
    <source>
        <dbReference type="ARBA" id="ARBA00061336"/>
    </source>
</evidence>
<dbReference type="InterPro" id="IPR000873">
    <property type="entry name" value="AMP-dep_synth/lig_dom"/>
</dbReference>
<comment type="pathway">
    <text evidence="7">Cell wall biogenesis; lipoteichoic acid biosynthesis.</text>
</comment>
<keyword evidence="1 7" id="KW-0963">Cytoplasm</keyword>
<keyword evidence="3 7" id="KW-0547">Nucleotide-binding</keyword>
<name>A0A433RWB4_9BACL</name>
<comment type="function">
    <text evidence="5 7">Catalyzes the first step in the D-alanylation of lipoteichoic acid (LTA), the activation of D-alanine and its transfer onto the D-alanyl carrier protein (Dcp) DltC. In an ATP-dependent two-step reaction, forms a high energy D-alanyl-AMP intermediate, followed by transfer of the D-alanyl residue as a thiol ester to the phosphopantheinyl prosthetic group of the Dcp. D-alanylation of LTA plays an important role in modulating the properties of the cell wall in Gram-positive bacteria, influencing the net charge of the cell wall.</text>
</comment>
<dbReference type="GO" id="GO:0047473">
    <property type="term" value="F:D-alanine [D-alanyl carrier protein] ligase activity"/>
    <property type="evidence" value="ECO:0007669"/>
    <property type="project" value="UniProtKB-UniRule"/>
</dbReference>
<feature type="domain" description="AMP-binding enzyme C-terminal" evidence="9">
    <location>
        <begin position="406"/>
        <end position="485"/>
    </location>
</feature>
<evidence type="ECO:0000256" key="2">
    <source>
        <dbReference type="ARBA" id="ARBA00022598"/>
    </source>
</evidence>
<accession>A0A433RWB4</accession>
<dbReference type="GO" id="GO:0005524">
    <property type="term" value="F:ATP binding"/>
    <property type="evidence" value="ECO:0007669"/>
    <property type="project" value="UniProtKB-KW"/>
</dbReference>
<dbReference type="Pfam" id="PF13193">
    <property type="entry name" value="AMP-binding_C"/>
    <property type="match status" value="1"/>
</dbReference>
<dbReference type="Gene3D" id="3.30.300.30">
    <property type="match status" value="1"/>
</dbReference>
<gene>
    <name evidence="7" type="primary">dltA</name>
    <name evidence="10" type="ORF">QI30_05190</name>
</gene>
<sequence length="497" mass="55941">MSFSVDNKTMLEKMKQWAVDDPNRIMYKTSEKNYTYGELEHYSNIAASFLQQTIQSKKPVIIFGDLQFEMVAMFLGATKAGIAYIPISSDTPNDRLQLILETADPSLVVMVNEDASFVSSTPIVAWSKIKKFDGLIQTEFSGVQQKETYYIIFTSGTTGVPKGVQISHDNLCSFVDWMIEAFSLKPGQNYLAQAAYSFDLSVMGLYPALASGGMLSPLHKHEVINFKDLFTRLPQLHVNNWISTPSFIDICLMDEKFDEAHYPSISTFLFCGEELARSTAITLRERFPQARVFNTYGPTEATVAVSAVEITDEVLAAHERLPIGYVKADTRVVIDEKTNEIILSGPSISKGYLNNAEKTAEAFFTLDGVPAYHTGDAGSLKDDLLFYEGRIDFQVKLHGHRIELEEVDHHLAQCQYVKQAIVVPKLKEKKVHQLVAIIVSNESPFDKDFKLTRAIKQEASEKMMDYMMPQRFIYKANLPITPNGKIDRKALMAEVNQ</sequence>
<evidence type="ECO:0000259" key="9">
    <source>
        <dbReference type="Pfam" id="PF13193"/>
    </source>
</evidence>
<feature type="binding site" evidence="7">
    <location>
        <begin position="387"/>
        <end position="390"/>
    </location>
    <ligand>
        <name>ATP</name>
        <dbReference type="ChEBI" id="CHEBI:30616"/>
    </ligand>
</feature>
<dbReference type="RefSeq" id="WP_126989881.1">
    <property type="nucleotide sequence ID" value="NZ_JTFC01000019.1"/>
</dbReference>
<evidence type="ECO:0000313" key="11">
    <source>
        <dbReference type="Proteomes" id="UP000288623"/>
    </source>
</evidence>
<dbReference type="InterPro" id="IPR010072">
    <property type="entry name" value="DltA"/>
</dbReference>
<dbReference type="InterPro" id="IPR045851">
    <property type="entry name" value="AMP-bd_C_sf"/>
</dbReference>
<dbReference type="GO" id="GO:0070395">
    <property type="term" value="P:lipoteichoic acid biosynthetic process"/>
    <property type="evidence" value="ECO:0007669"/>
    <property type="project" value="UniProtKB-UniRule"/>
</dbReference>
<dbReference type="NCBIfam" id="NF003417">
    <property type="entry name" value="PRK04813.1"/>
    <property type="match status" value="1"/>
</dbReference>
<keyword evidence="11" id="KW-1185">Reference proteome</keyword>
<comment type="subcellular location">
    <subcellularLocation>
        <location evidence="7">Cytoplasm</location>
    </subcellularLocation>
</comment>
<evidence type="ECO:0000259" key="8">
    <source>
        <dbReference type="Pfam" id="PF00501"/>
    </source>
</evidence>
<feature type="binding site" evidence="7">
    <location>
        <position position="376"/>
    </location>
    <ligand>
        <name>ATP</name>
        <dbReference type="ChEBI" id="CHEBI:30616"/>
    </ligand>
</feature>
<feature type="binding site" evidence="7">
    <location>
        <position position="485"/>
    </location>
    <ligand>
        <name>ATP</name>
        <dbReference type="ChEBI" id="CHEBI:30616"/>
    </ligand>
</feature>
<evidence type="ECO:0000256" key="5">
    <source>
        <dbReference type="ARBA" id="ARBA00054605"/>
    </source>
</evidence>
<feature type="binding site" evidence="7">
    <location>
        <position position="199"/>
    </location>
    <ligand>
        <name>D-alanine</name>
        <dbReference type="ChEBI" id="CHEBI:57416"/>
    </ligand>
</feature>